<evidence type="ECO:0000256" key="1">
    <source>
        <dbReference type="ARBA" id="ARBA00022723"/>
    </source>
</evidence>
<dbReference type="InterPro" id="IPR008971">
    <property type="entry name" value="HSP40/DnaJ_pept-bd"/>
</dbReference>
<dbReference type="CDD" id="cd10719">
    <property type="entry name" value="DnaJ_zf"/>
    <property type="match status" value="1"/>
</dbReference>
<dbReference type="GO" id="GO:0031072">
    <property type="term" value="F:heat shock protein binding"/>
    <property type="evidence" value="ECO:0007669"/>
    <property type="project" value="InterPro"/>
</dbReference>
<dbReference type="GO" id="GO:0043066">
    <property type="term" value="P:negative regulation of apoptotic process"/>
    <property type="evidence" value="ECO:0007669"/>
    <property type="project" value="TreeGrafter"/>
</dbReference>
<dbReference type="OrthoDB" id="10256793at2759"/>
<keyword evidence="4 6" id="KW-0862">Zinc</keyword>
<evidence type="ECO:0000256" key="3">
    <source>
        <dbReference type="ARBA" id="ARBA00022771"/>
    </source>
</evidence>
<evidence type="ECO:0000256" key="2">
    <source>
        <dbReference type="ARBA" id="ARBA00022737"/>
    </source>
</evidence>
<evidence type="ECO:0000313" key="10">
    <source>
        <dbReference type="WBParaSite" id="ECPE_0001728201-mRNA-1"/>
    </source>
</evidence>
<evidence type="ECO:0000256" key="6">
    <source>
        <dbReference type="PROSITE-ProRule" id="PRU00546"/>
    </source>
</evidence>
<dbReference type="PROSITE" id="PS51188">
    <property type="entry name" value="ZF_CR"/>
    <property type="match status" value="1"/>
</dbReference>
<dbReference type="SUPFAM" id="SSF49493">
    <property type="entry name" value="HSP40/DnaJ peptide-binding domain"/>
    <property type="match status" value="1"/>
</dbReference>
<dbReference type="Pfam" id="PF00684">
    <property type="entry name" value="DnaJ_CXXCXGXG"/>
    <property type="match status" value="1"/>
</dbReference>
<dbReference type="SUPFAM" id="SSF57938">
    <property type="entry name" value="DnaJ/Hsp40 cysteine-rich domain"/>
    <property type="match status" value="1"/>
</dbReference>
<gene>
    <name evidence="8" type="ORF">ECPE_LOCUS17237</name>
</gene>
<evidence type="ECO:0000313" key="9">
    <source>
        <dbReference type="Proteomes" id="UP000272942"/>
    </source>
</evidence>
<feature type="domain" description="CR-type" evidence="7">
    <location>
        <begin position="4"/>
        <end position="82"/>
    </location>
</feature>
<dbReference type="GO" id="GO:0006457">
    <property type="term" value="P:protein folding"/>
    <property type="evidence" value="ECO:0007669"/>
    <property type="project" value="InterPro"/>
</dbReference>
<reference evidence="10" key="1">
    <citation type="submission" date="2016-06" db="UniProtKB">
        <authorList>
            <consortium name="WormBaseParasite"/>
        </authorList>
    </citation>
    <scope>IDENTIFICATION</scope>
</reference>
<keyword evidence="9" id="KW-1185">Reference proteome</keyword>
<proteinExistence type="predicted"/>
<organism evidence="10">
    <name type="scientific">Echinostoma caproni</name>
    <dbReference type="NCBI Taxonomy" id="27848"/>
    <lineage>
        <taxon>Eukaryota</taxon>
        <taxon>Metazoa</taxon>
        <taxon>Spiralia</taxon>
        <taxon>Lophotrochozoa</taxon>
        <taxon>Platyhelminthes</taxon>
        <taxon>Trematoda</taxon>
        <taxon>Digenea</taxon>
        <taxon>Plagiorchiida</taxon>
        <taxon>Echinostomata</taxon>
        <taxon>Echinostomatoidea</taxon>
        <taxon>Echinostomatidae</taxon>
        <taxon>Echinostoma</taxon>
    </lineage>
</organism>
<dbReference type="AlphaFoldDB" id="A0A183BDF2"/>
<keyword evidence="3 6" id="KW-0863">Zinc-finger</keyword>
<evidence type="ECO:0000256" key="4">
    <source>
        <dbReference type="ARBA" id="ARBA00022833"/>
    </source>
</evidence>
<dbReference type="WBParaSite" id="ECPE_0001728201-mRNA-1">
    <property type="protein sequence ID" value="ECPE_0001728201-mRNA-1"/>
    <property type="gene ID" value="ECPE_0001728201"/>
</dbReference>
<dbReference type="InterPro" id="IPR051938">
    <property type="entry name" value="Apopto_cytoskel_mod"/>
</dbReference>
<feature type="zinc finger region" description="CR-type" evidence="6">
    <location>
        <begin position="4"/>
        <end position="82"/>
    </location>
</feature>
<keyword evidence="1 6" id="KW-0479">Metal-binding</keyword>
<dbReference type="GO" id="GO:0051082">
    <property type="term" value="F:unfolded protein binding"/>
    <property type="evidence" value="ECO:0007669"/>
    <property type="project" value="InterPro"/>
</dbReference>
<dbReference type="FunFam" id="2.10.230.10:FF:000002">
    <property type="entry name" value="Molecular chaperone DnaJ"/>
    <property type="match status" value="1"/>
</dbReference>
<dbReference type="Pfam" id="PF01556">
    <property type="entry name" value="DnaJ_C"/>
    <property type="match status" value="1"/>
</dbReference>
<evidence type="ECO:0000313" key="8">
    <source>
        <dbReference type="EMBL" id="VDP94526.1"/>
    </source>
</evidence>
<dbReference type="Gene3D" id="2.10.230.10">
    <property type="entry name" value="Heat shock protein DnaJ, cysteine-rich domain"/>
    <property type="match status" value="1"/>
</dbReference>
<dbReference type="InterPro" id="IPR002939">
    <property type="entry name" value="DnaJ_C"/>
</dbReference>
<dbReference type="PANTHER" id="PTHR44145">
    <property type="entry name" value="DNAJ HOMOLOG SUBFAMILY A MEMBER 3, MITOCHONDRIAL"/>
    <property type="match status" value="1"/>
</dbReference>
<keyword evidence="2" id="KW-0677">Repeat</keyword>
<reference evidence="8 9" key="2">
    <citation type="submission" date="2018-11" db="EMBL/GenBank/DDBJ databases">
        <authorList>
            <consortium name="Pathogen Informatics"/>
        </authorList>
    </citation>
    <scope>NUCLEOTIDE SEQUENCE [LARGE SCALE GENOMIC DNA]</scope>
    <source>
        <strain evidence="8 9">Egypt</strain>
    </source>
</reference>
<dbReference type="Proteomes" id="UP000272942">
    <property type="component" value="Unassembled WGS sequence"/>
</dbReference>
<protein>
    <submittedName>
        <fullName evidence="10">CR-type domain-containing protein</fullName>
    </submittedName>
</protein>
<accession>A0A183BDF2</accession>
<name>A0A183BDF2_9TREM</name>
<dbReference type="Gene3D" id="2.60.260.20">
    <property type="entry name" value="Urease metallochaperone UreE, N-terminal domain"/>
    <property type="match status" value="2"/>
</dbReference>
<keyword evidence="5" id="KW-0143">Chaperone</keyword>
<sequence>AARGVNKEININIPTTCHRCGGSRAEPGTGATTCPNCHGTGTENLSTGPFLLRSVCRRCQGSGSVVRHPCVECEGKGRIVGRQRVSVAIPAGVEDGQVLRVSVGDGRQASQEIFVQVRVERSRQFRREGADVHSDITISLAQAALGGKIRVPGIYETLLITVSIDKSTYFFHRSVELYKYTCLAFRCNSMVSPFVEKQ</sequence>
<dbReference type="GO" id="GO:0005739">
    <property type="term" value="C:mitochondrion"/>
    <property type="evidence" value="ECO:0007669"/>
    <property type="project" value="TreeGrafter"/>
</dbReference>
<dbReference type="CDD" id="cd10747">
    <property type="entry name" value="DnaJ_C"/>
    <property type="match status" value="1"/>
</dbReference>
<dbReference type="GO" id="GO:0007005">
    <property type="term" value="P:mitochondrion organization"/>
    <property type="evidence" value="ECO:0007669"/>
    <property type="project" value="TreeGrafter"/>
</dbReference>
<dbReference type="InterPro" id="IPR001305">
    <property type="entry name" value="HSP_DnaJ_Cys-rich_dom"/>
</dbReference>
<dbReference type="InterPro" id="IPR036410">
    <property type="entry name" value="HSP_DnaJ_Cys-rich_dom_sf"/>
</dbReference>
<evidence type="ECO:0000259" key="7">
    <source>
        <dbReference type="PROSITE" id="PS51188"/>
    </source>
</evidence>
<dbReference type="GO" id="GO:0008270">
    <property type="term" value="F:zinc ion binding"/>
    <property type="evidence" value="ECO:0007669"/>
    <property type="project" value="UniProtKB-KW"/>
</dbReference>
<dbReference type="EMBL" id="UZAN01068190">
    <property type="protein sequence ID" value="VDP94526.1"/>
    <property type="molecule type" value="Genomic_DNA"/>
</dbReference>
<dbReference type="PANTHER" id="PTHR44145:SF3">
    <property type="entry name" value="DNAJ HOMOLOG SUBFAMILY A MEMBER 3, MITOCHONDRIAL"/>
    <property type="match status" value="1"/>
</dbReference>
<evidence type="ECO:0000256" key="5">
    <source>
        <dbReference type="ARBA" id="ARBA00023186"/>
    </source>
</evidence>